<name>A0A316U6L9_9BASI</name>
<dbReference type="AlphaFoldDB" id="A0A316U6L9"/>
<proteinExistence type="predicted"/>
<dbReference type="PANTHER" id="PTHR36922">
    <property type="entry name" value="BLL2446 PROTEIN"/>
    <property type="match status" value="1"/>
</dbReference>
<dbReference type="PANTHER" id="PTHR36922:SF1">
    <property type="entry name" value="DUF1993 DOMAIN-CONTAINING PROTEIN"/>
    <property type="match status" value="1"/>
</dbReference>
<dbReference type="GeneID" id="37014076"/>
<dbReference type="SUPFAM" id="SSF109854">
    <property type="entry name" value="DinB/YfiT-like putative metalloenzymes"/>
    <property type="match status" value="1"/>
</dbReference>
<dbReference type="RefSeq" id="XP_025348020.1">
    <property type="nucleotide sequence ID" value="XM_025492342.1"/>
</dbReference>
<evidence type="ECO:0000313" key="2">
    <source>
        <dbReference type="Proteomes" id="UP000245942"/>
    </source>
</evidence>
<organism evidence="1 2">
    <name type="scientific">Pseudomicrostroma glucosiphilum</name>
    <dbReference type="NCBI Taxonomy" id="1684307"/>
    <lineage>
        <taxon>Eukaryota</taxon>
        <taxon>Fungi</taxon>
        <taxon>Dikarya</taxon>
        <taxon>Basidiomycota</taxon>
        <taxon>Ustilaginomycotina</taxon>
        <taxon>Exobasidiomycetes</taxon>
        <taxon>Microstromatales</taxon>
        <taxon>Microstromatales incertae sedis</taxon>
        <taxon>Pseudomicrostroma</taxon>
    </lineage>
</organism>
<dbReference type="OrthoDB" id="3724345at2759"/>
<dbReference type="STRING" id="1684307.A0A316U6L9"/>
<dbReference type="InterPro" id="IPR018531">
    <property type="entry name" value="DUF1993"/>
</dbReference>
<reference evidence="1 2" key="1">
    <citation type="journal article" date="2018" name="Mol. Biol. Evol.">
        <title>Broad Genomic Sampling Reveals a Smut Pathogenic Ancestry of the Fungal Clade Ustilaginomycotina.</title>
        <authorList>
            <person name="Kijpornyongpan T."/>
            <person name="Mondo S.J."/>
            <person name="Barry K."/>
            <person name="Sandor L."/>
            <person name="Lee J."/>
            <person name="Lipzen A."/>
            <person name="Pangilinan J."/>
            <person name="LaButti K."/>
            <person name="Hainaut M."/>
            <person name="Henrissat B."/>
            <person name="Grigoriev I.V."/>
            <person name="Spatafora J.W."/>
            <person name="Aime M.C."/>
        </authorList>
    </citation>
    <scope>NUCLEOTIDE SEQUENCE [LARGE SCALE GENOMIC DNA]</scope>
    <source>
        <strain evidence="1 2">MCA 4718</strain>
    </source>
</reference>
<dbReference type="EMBL" id="KZ819326">
    <property type="protein sequence ID" value="PWN20860.1"/>
    <property type="molecule type" value="Genomic_DNA"/>
</dbReference>
<dbReference type="Proteomes" id="UP000245942">
    <property type="component" value="Unassembled WGS sequence"/>
</dbReference>
<keyword evidence="2" id="KW-1185">Reference proteome</keyword>
<sequence>MLSLYDASVPSMIGYLGSLKKILRKGEDFCKARGSSPDYMLATRMHCTMFPLIFQVQMCSNTAKLLVLRVGGVESERLEDNESTFGELYARLDKTIEILESVKPDSMSGDLGRPIHVKTPLTSFTLSAADYVTQYAVPNFHFHLTTAYNILRSQGVEIGKLDYAFFETDQAGRLKQ</sequence>
<gene>
    <name evidence="1" type="ORF">BCV69DRAFT_282383</name>
</gene>
<dbReference type="InterPro" id="IPR034660">
    <property type="entry name" value="DinB/YfiT-like"/>
</dbReference>
<dbReference type="Gene3D" id="1.20.120.450">
    <property type="entry name" value="dinb family like domain"/>
    <property type="match status" value="1"/>
</dbReference>
<protein>
    <submittedName>
        <fullName evidence="1">Uncharacterized protein</fullName>
    </submittedName>
</protein>
<dbReference type="Pfam" id="PF09351">
    <property type="entry name" value="DUF1993"/>
    <property type="match status" value="1"/>
</dbReference>
<accession>A0A316U6L9</accession>
<evidence type="ECO:0000313" key="1">
    <source>
        <dbReference type="EMBL" id="PWN20860.1"/>
    </source>
</evidence>